<dbReference type="AlphaFoldDB" id="A0A3E2XJ50"/>
<dbReference type="SUPFAM" id="SSF55785">
    <property type="entry name" value="PYP-like sensor domain (PAS domain)"/>
    <property type="match status" value="1"/>
</dbReference>
<evidence type="ECO:0000256" key="2">
    <source>
        <dbReference type="ARBA" id="ARBA00022840"/>
    </source>
</evidence>
<dbReference type="InterPro" id="IPR058031">
    <property type="entry name" value="AAA_lid_NorR"/>
</dbReference>
<reference evidence="7 8" key="1">
    <citation type="submission" date="2018-08" db="EMBL/GenBank/DDBJ databases">
        <title>A genome reference for cultivated species of the human gut microbiota.</title>
        <authorList>
            <person name="Zou Y."/>
            <person name="Xue W."/>
            <person name="Luo G."/>
        </authorList>
    </citation>
    <scope>NUCLEOTIDE SEQUENCE [LARGE SCALE GENOMIC DNA]</scope>
    <source>
        <strain evidence="7 8">AM28-39</strain>
    </source>
</reference>
<protein>
    <submittedName>
        <fullName evidence="7">PAS domain-containing protein</fullName>
    </submittedName>
</protein>
<dbReference type="Gene3D" id="1.10.10.60">
    <property type="entry name" value="Homeodomain-like"/>
    <property type="match status" value="1"/>
</dbReference>
<keyword evidence="2" id="KW-0067">ATP-binding</keyword>
<comment type="caution">
    <text evidence="7">The sequence shown here is derived from an EMBL/GenBank/DDBJ whole genome shotgun (WGS) entry which is preliminary data.</text>
</comment>
<dbReference type="InterPro" id="IPR002197">
    <property type="entry name" value="HTH_Fis"/>
</dbReference>
<dbReference type="SUPFAM" id="SSF46689">
    <property type="entry name" value="Homeodomain-like"/>
    <property type="match status" value="1"/>
</dbReference>
<dbReference type="PROSITE" id="PS00675">
    <property type="entry name" value="SIGMA54_INTERACT_1"/>
    <property type="match status" value="1"/>
</dbReference>
<dbReference type="Gene3D" id="1.10.8.60">
    <property type="match status" value="1"/>
</dbReference>
<dbReference type="SUPFAM" id="SSF52540">
    <property type="entry name" value="P-loop containing nucleoside triphosphate hydrolases"/>
    <property type="match status" value="1"/>
</dbReference>
<dbReference type="PROSITE" id="PS50045">
    <property type="entry name" value="SIGMA54_INTERACT_4"/>
    <property type="match status" value="1"/>
</dbReference>
<evidence type="ECO:0000313" key="8">
    <source>
        <dbReference type="Proteomes" id="UP000261231"/>
    </source>
</evidence>
<dbReference type="InterPro" id="IPR035965">
    <property type="entry name" value="PAS-like_dom_sf"/>
</dbReference>
<evidence type="ECO:0000256" key="1">
    <source>
        <dbReference type="ARBA" id="ARBA00022741"/>
    </source>
</evidence>
<dbReference type="GO" id="GO:0006355">
    <property type="term" value="P:regulation of DNA-templated transcription"/>
    <property type="evidence" value="ECO:0007669"/>
    <property type="project" value="InterPro"/>
</dbReference>
<evidence type="ECO:0000256" key="4">
    <source>
        <dbReference type="ARBA" id="ARBA00023163"/>
    </source>
</evidence>
<dbReference type="InterPro" id="IPR013767">
    <property type="entry name" value="PAS_fold"/>
</dbReference>
<dbReference type="OrthoDB" id="9764280at2"/>
<keyword evidence="1" id="KW-0547">Nucleotide-binding</keyword>
<dbReference type="SMART" id="SM00091">
    <property type="entry name" value="PAS"/>
    <property type="match status" value="1"/>
</dbReference>
<dbReference type="InterPro" id="IPR002078">
    <property type="entry name" value="Sigma_54_int"/>
</dbReference>
<dbReference type="Pfam" id="PF00158">
    <property type="entry name" value="Sigma54_activat"/>
    <property type="match status" value="1"/>
</dbReference>
<evidence type="ECO:0000313" key="7">
    <source>
        <dbReference type="EMBL" id="RGC44445.1"/>
    </source>
</evidence>
<gene>
    <name evidence="7" type="ORF">DW747_13170</name>
</gene>
<dbReference type="Pfam" id="PF02954">
    <property type="entry name" value="HTH_8"/>
    <property type="match status" value="1"/>
</dbReference>
<dbReference type="CDD" id="cd00009">
    <property type="entry name" value="AAA"/>
    <property type="match status" value="1"/>
</dbReference>
<keyword evidence="8" id="KW-1185">Reference proteome</keyword>
<feature type="domain" description="PAS" evidence="6">
    <location>
        <begin position="4"/>
        <end position="55"/>
    </location>
</feature>
<sequence length="471" mass="53751">MQDEIQLLHMILKNCFGNIFVIDKDANIVYVNDNAANALGLPAEELMRMSAYELLDRKLASSVAALKVLETKQEHIQAVTFANGNTMAVNARPVFDENGDIKNVVVFSQEQKVIEHFMQSIQHENQVISQTLSHVLQDSENNELIAVSDTIKHCLMMAKIAAYRESTIMLYGESGAGKEVIARYVHQNSQRNKKIFLPVNCAAIPHELMESEFFGYEKGAFTGSSRYGKLGLFELADGGTIFMDEIGELDLSMQSKLLRVLESKEIMRVGGTKIKKVNVRVVTATNRNLQEMVSRGEFREDLFYRLNVIPITVPPLRERKEDIAVFADYFMEKLNRKYYMNKKFTNEAVTVFQTYRWPGNVREMRNIVERIFVVVQDDIITARHVREILGIRKDVQFDNENEKEQPISLISCDEQTIHEATEAFQRQYIESILRKFNGNVEKAAAAAGIGRSGFYKKIDKLGMDSKAFKEK</sequence>
<organism evidence="7 8">
    <name type="scientific">Coprococcus catus</name>
    <dbReference type="NCBI Taxonomy" id="116085"/>
    <lineage>
        <taxon>Bacteria</taxon>
        <taxon>Bacillati</taxon>
        <taxon>Bacillota</taxon>
        <taxon>Clostridia</taxon>
        <taxon>Lachnospirales</taxon>
        <taxon>Lachnospiraceae</taxon>
        <taxon>Coprococcus</taxon>
    </lineage>
</organism>
<dbReference type="Pfam" id="PF25601">
    <property type="entry name" value="AAA_lid_14"/>
    <property type="match status" value="1"/>
</dbReference>
<dbReference type="FunFam" id="3.40.50.300:FF:000006">
    <property type="entry name" value="DNA-binding transcriptional regulator NtrC"/>
    <property type="match status" value="1"/>
</dbReference>
<dbReference type="GO" id="GO:0043565">
    <property type="term" value="F:sequence-specific DNA binding"/>
    <property type="evidence" value="ECO:0007669"/>
    <property type="project" value="InterPro"/>
</dbReference>
<dbReference type="Pfam" id="PF00989">
    <property type="entry name" value="PAS"/>
    <property type="match status" value="1"/>
</dbReference>
<dbReference type="InterPro" id="IPR000014">
    <property type="entry name" value="PAS"/>
</dbReference>
<dbReference type="GO" id="GO:0005524">
    <property type="term" value="F:ATP binding"/>
    <property type="evidence" value="ECO:0007669"/>
    <property type="project" value="UniProtKB-KW"/>
</dbReference>
<evidence type="ECO:0000256" key="3">
    <source>
        <dbReference type="ARBA" id="ARBA00023015"/>
    </source>
</evidence>
<dbReference type="NCBIfam" id="TIGR00229">
    <property type="entry name" value="sensory_box"/>
    <property type="match status" value="1"/>
</dbReference>
<keyword evidence="3" id="KW-0805">Transcription regulation</keyword>
<dbReference type="Proteomes" id="UP000261231">
    <property type="component" value="Unassembled WGS sequence"/>
</dbReference>
<dbReference type="InterPro" id="IPR025662">
    <property type="entry name" value="Sigma_54_int_dom_ATP-bd_1"/>
</dbReference>
<name>A0A3E2XJ50_9FIRM</name>
<dbReference type="CDD" id="cd00130">
    <property type="entry name" value="PAS"/>
    <property type="match status" value="1"/>
</dbReference>
<dbReference type="Gene3D" id="3.40.50.300">
    <property type="entry name" value="P-loop containing nucleotide triphosphate hydrolases"/>
    <property type="match status" value="1"/>
</dbReference>
<dbReference type="PROSITE" id="PS00676">
    <property type="entry name" value="SIGMA54_INTERACT_2"/>
    <property type="match status" value="1"/>
</dbReference>
<dbReference type="EMBL" id="QVFD01000015">
    <property type="protein sequence ID" value="RGC44445.1"/>
    <property type="molecule type" value="Genomic_DNA"/>
</dbReference>
<dbReference type="PANTHER" id="PTHR32071">
    <property type="entry name" value="TRANSCRIPTIONAL REGULATORY PROTEIN"/>
    <property type="match status" value="1"/>
</dbReference>
<evidence type="ECO:0000259" key="6">
    <source>
        <dbReference type="PROSITE" id="PS50112"/>
    </source>
</evidence>
<dbReference type="RefSeq" id="WP_117541187.1">
    <property type="nucleotide sequence ID" value="NZ_QVFD01000015.1"/>
</dbReference>
<dbReference type="InterPro" id="IPR003593">
    <property type="entry name" value="AAA+_ATPase"/>
</dbReference>
<dbReference type="InterPro" id="IPR025943">
    <property type="entry name" value="Sigma_54_int_dom_ATP-bd_2"/>
</dbReference>
<dbReference type="InterPro" id="IPR027417">
    <property type="entry name" value="P-loop_NTPase"/>
</dbReference>
<dbReference type="SMART" id="SM00382">
    <property type="entry name" value="AAA"/>
    <property type="match status" value="1"/>
</dbReference>
<dbReference type="PROSITE" id="PS50112">
    <property type="entry name" value="PAS"/>
    <property type="match status" value="1"/>
</dbReference>
<dbReference type="Gene3D" id="3.30.450.20">
    <property type="entry name" value="PAS domain"/>
    <property type="match status" value="1"/>
</dbReference>
<dbReference type="PANTHER" id="PTHR32071:SF121">
    <property type="entry name" value="SIGMA L-DEPENDENT TRANSCRIPTIONAL REGULATOR YQIR-RELATED"/>
    <property type="match status" value="1"/>
</dbReference>
<dbReference type="InterPro" id="IPR009057">
    <property type="entry name" value="Homeodomain-like_sf"/>
</dbReference>
<proteinExistence type="predicted"/>
<keyword evidence="4" id="KW-0804">Transcription</keyword>
<feature type="domain" description="Sigma-54 factor interaction" evidence="5">
    <location>
        <begin position="144"/>
        <end position="373"/>
    </location>
</feature>
<evidence type="ECO:0000259" key="5">
    <source>
        <dbReference type="PROSITE" id="PS50045"/>
    </source>
</evidence>
<accession>A0A3E2XJ50</accession>